<comment type="caution">
    <text evidence="10">The sequence shown here is derived from an EMBL/GenBank/DDBJ whole genome shotgun (WGS) entry which is preliminary data.</text>
</comment>
<feature type="region of interest" description="Disordered" evidence="7">
    <location>
        <begin position="101"/>
        <end position="123"/>
    </location>
</feature>
<evidence type="ECO:0000256" key="7">
    <source>
        <dbReference type="SAM" id="MobiDB-lite"/>
    </source>
</evidence>
<dbReference type="EMBL" id="PJQD01000023">
    <property type="protein sequence ID" value="POY74586.1"/>
    <property type="molecule type" value="Genomic_DNA"/>
</dbReference>
<evidence type="ECO:0000256" key="1">
    <source>
        <dbReference type="ARBA" id="ARBA00004141"/>
    </source>
</evidence>
<feature type="transmembrane region" description="Helical" evidence="8">
    <location>
        <begin position="316"/>
        <end position="335"/>
    </location>
</feature>
<dbReference type="InterPro" id="IPR050925">
    <property type="entry name" value="Rhomboid_protease_S54"/>
</dbReference>
<feature type="transmembrane region" description="Helical" evidence="8">
    <location>
        <begin position="282"/>
        <end position="304"/>
    </location>
</feature>
<dbReference type="GO" id="GO:0004252">
    <property type="term" value="F:serine-type endopeptidase activity"/>
    <property type="evidence" value="ECO:0007669"/>
    <property type="project" value="InterPro"/>
</dbReference>
<keyword evidence="4" id="KW-0378">Hydrolase</keyword>
<comment type="subcellular location">
    <subcellularLocation>
        <location evidence="1">Membrane</location>
        <topology evidence="1">Multi-pass membrane protein</topology>
    </subcellularLocation>
</comment>
<organism evidence="10 11">
    <name type="scientific">Rhodotorula taiwanensis</name>
    <dbReference type="NCBI Taxonomy" id="741276"/>
    <lineage>
        <taxon>Eukaryota</taxon>
        <taxon>Fungi</taxon>
        <taxon>Dikarya</taxon>
        <taxon>Basidiomycota</taxon>
        <taxon>Pucciniomycotina</taxon>
        <taxon>Microbotryomycetes</taxon>
        <taxon>Sporidiobolales</taxon>
        <taxon>Sporidiobolaceae</taxon>
        <taxon>Rhodotorula</taxon>
    </lineage>
</organism>
<protein>
    <recommendedName>
        <fullName evidence="9">Peptidase S54 rhomboid domain-containing protein</fullName>
    </recommendedName>
</protein>
<evidence type="ECO:0000256" key="5">
    <source>
        <dbReference type="ARBA" id="ARBA00022989"/>
    </source>
</evidence>
<evidence type="ECO:0000313" key="11">
    <source>
        <dbReference type="Proteomes" id="UP000237144"/>
    </source>
</evidence>
<evidence type="ECO:0000256" key="6">
    <source>
        <dbReference type="ARBA" id="ARBA00023136"/>
    </source>
</evidence>
<evidence type="ECO:0000256" key="2">
    <source>
        <dbReference type="ARBA" id="ARBA00009045"/>
    </source>
</evidence>
<dbReference type="SUPFAM" id="SSF144091">
    <property type="entry name" value="Rhomboid-like"/>
    <property type="match status" value="1"/>
</dbReference>
<keyword evidence="5 8" id="KW-1133">Transmembrane helix</keyword>
<feature type="transmembrane region" description="Helical" evidence="8">
    <location>
        <begin position="135"/>
        <end position="155"/>
    </location>
</feature>
<keyword evidence="6 8" id="KW-0472">Membrane</keyword>
<name>A0A2S5BCS7_9BASI</name>
<dbReference type="InterPro" id="IPR022764">
    <property type="entry name" value="Peptidase_S54_rhomboid_dom"/>
</dbReference>
<dbReference type="GO" id="GO:0006465">
    <property type="term" value="P:signal peptide processing"/>
    <property type="evidence" value="ECO:0007669"/>
    <property type="project" value="TreeGrafter"/>
</dbReference>
<dbReference type="PANTHER" id="PTHR43731:SF14">
    <property type="entry name" value="PRESENILIN-ASSOCIATED RHOMBOID-LIKE PROTEIN, MITOCHONDRIAL"/>
    <property type="match status" value="1"/>
</dbReference>
<dbReference type="Pfam" id="PF01694">
    <property type="entry name" value="Rhomboid"/>
    <property type="match status" value="1"/>
</dbReference>
<evidence type="ECO:0000259" key="9">
    <source>
        <dbReference type="Pfam" id="PF01694"/>
    </source>
</evidence>
<feature type="transmembrane region" description="Helical" evidence="8">
    <location>
        <begin position="228"/>
        <end position="249"/>
    </location>
</feature>
<evidence type="ECO:0000256" key="4">
    <source>
        <dbReference type="ARBA" id="ARBA00022801"/>
    </source>
</evidence>
<dbReference type="STRING" id="741276.A0A2S5BCS7"/>
<dbReference type="OrthoDB" id="418595at2759"/>
<accession>A0A2S5BCS7</accession>
<dbReference type="GO" id="GO:0016020">
    <property type="term" value="C:membrane"/>
    <property type="evidence" value="ECO:0007669"/>
    <property type="project" value="UniProtKB-SubCell"/>
</dbReference>
<feature type="transmembrane region" description="Helical" evidence="8">
    <location>
        <begin position="256"/>
        <end position="276"/>
    </location>
</feature>
<reference evidence="10 11" key="1">
    <citation type="journal article" date="2018" name="Front. Microbiol.">
        <title>Prospects for Fungal Bioremediation of Acidic Radioactive Waste Sites: Characterization and Genome Sequence of Rhodotorula taiwanensis MD1149.</title>
        <authorList>
            <person name="Tkavc R."/>
            <person name="Matrosova V.Y."/>
            <person name="Grichenko O.E."/>
            <person name="Gostincar C."/>
            <person name="Volpe R.P."/>
            <person name="Klimenkova P."/>
            <person name="Gaidamakova E.K."/>
            <person name="Zhou C.E."/>
            <person name="Stewart B.J."/>
            <person name="Lyman M.G."/>
            <person name="Malfatti S.A."/>
            <person name="Rubinfeld B."/>
            <person name="Courtot M."/>
            <person name="Singh J."/>
            <person name="Dalgard C.L."/>
            <person name="Hamilton T."/>
            <person name="Frey K.G."/>
            <person name="Gunde-Cimerman N."/>
            <person name="Dugan L."/>
            <person name="Daly M.J."/>
        </authorList>
    </citation>
    <scope>NUCLEOTIDE SEQUENCE [LARGE SCALE GENOMIC DNA]</scope>
    <source>
        <strain evidence="10 11">MD1149</strain>
    </source>
</reference>
<keyword evidence="11" id="KW-1185">Reference proteome</keyword>
<sequence>MNSANTIRTLLSRVVCPPPVLPPTWFFRPSTLPFPSRPISTLALPLFTPSFRAEPAALPSRHFLQLRQAFYHRSADRSLVQSRAAASSLSRRALHTSSIQRGPRWYNGRGGNGGSGGYQRRRDPSWRDRLDSIPAMYVVGTLIAINLAVFAAWNYGYQLAQRFRDGSWLRFLQRNFTTSWVNFSQGRVWTLLTSAFSHEGTSHILVNMASLFFMAPAVISILGNSGFLALYFFAGVASSTVSLVFNHFVNRQNPHYAAHGASGATYGAISFFAAAYPRQTFLLFFVVPVPAWLCVSGIFAWDLYNGLFRRGGMTDSAGHVGGMLAGVLFFLRKIGRV</sequence>
<dbReference type="InterPro" id="IPR035952">
    <property type="entry name" value="Rhomboid-like_sf"/>
</dbReference>
<dbReference type="PANTHER" id="PTHR43731">
    <property type="entry name" value="RHOMBOID PROTEASE"/>
    <property type="match status" value="1"/>
</dbReference>
<evidence type="ECO:0000256" key="3">
    <source>
        <dbReference type="ARBA" id="ARBA00022692"/>
    </source>
</evidence>
<feature type="compositionally biased region" description="Gly residues" evidence="7">
    <location>
        <begin position="108"/>
        <end position="117"/>
    </location>
</feature>
<feature type="transmembrane region" description="Helical" evidence="8">
    <location>
        <begin position="204"/>
        <end position="222"/>
    </location>
</feature>
<evidence type="ECO:0000313" key="10">
    <source>
        <dbReference type="EMBL" id="POY74586.1"/>
    </source>
</evidence>
<keyword evidence="3 8" id="KW-0812">Transmembrane</keyword>
<dbReference type="AlphaFoldDB" id="A0A2S5BCS7"/>
<dbReference type="Gene3D" id="1.20.1540.10">
    <property type="entry name" value="Rhomboid-like"/>
    <property type="match status" value="1"/>
</dbReference>
<proteinExistence type="inferred from homology"/>
<comment type="similarity">
    <text evidence="2">Belongs to the peptidase S54 family.</text>
</comment>
<gene>
    <name evidence="10" type="ORF">BMF94_2347</name>
</gene>
<evidence type="ECO:0000256" key="8">
    <source>
        <dbReference type="SAM" id="Phobius"/>
    </source>
</evidence>
<dbReference type="Proteomes" id="UP000237144">
    <property type="component" value="Unassembled WGS sequence"/>
</dbReference>
<feature type="domain" description="Peptidase S54 rhomboid" evidence="9">
    <location>
        <begin position="186"/>
        <end position="329"/>
    </location>
</feature>